<sequence length="215" mass="24456">MKRCRPTAARGLRNAPDAISNQSLCLNFQYDWTDAVAEYHLLTIWHIDAPLENVYGAILDSLQWPHWWKGSEKVEQKASGDVDGIDSIRRYSWRGELPYSVVFEVRATHIEALVAIEGSAKGDLEGVGRWQFSRKGRVSSVHYEWHVRSTKRWMNLVAPFVRPVFIRNHEYVMAHGGKGLARLLDSKLLSQENIDLMAKGSRPRALPGPLHERGG</sequence>
<dbReference type="EMBL" id="JADKBR010000017">
    <property type="protein sequence ID" value="MBK8891535.1"/>
    <property type="molecule type" value="Genomic_DNA"/>
</dbReference>
<evidence type="ECO:0000313" key="2">
    <source>
        <dbReference type="Proteomes" id="UP000808146"/>
    </source>
</evidence>
<evidence type="ECO:0000313" key="1">
    <source>
        <dbReference type="EMBL" id="MBK8891535.1"/>
    </source>
</evidence>
<organism evidence="1 2">
    <name type="scientific">Candidatus Dechloromonas phosphorivorans</name>
    <dbReference type="NCBI Taxonomy" id="2899244"/>
    <lineage>
        <taxon>Bacteria</taxon>
        <taxon>Pseudomonadati</taxon>
        <taxon>Pseudomonadota</taxon>
        <taxon>Betaproteobacteria</taxon>
        <taxon>Rhodocyclales</taxon>
        <taxon>Azonexaceae</taxon>
        <taxon>Dechloromonas</taxon>
    </lineage>
</organism>
<dbReference type="AlphaFoldDB" id="A0A9D7LPE7"/>
<accession>A0A9D7LPE7</accession>
<gene>
    <name evidence="1" type="ORF">IPN75_14750</name>
</gene>
<proteinExistence type="predicted"/>
<reference evidence="2" key="1">
    <citation type="journal article" date="2021" name="Nat. Commun.">
        <title>Connecting structure to function with the recovery of over 1000 high-quality metagenome-assembled genomes from activated sludge using long-read sequencing.</title>
        <authorList>
            <person name="Singleton C.M."/>
            <person name="Petriglieri F."/>
            <person name="Kristensen J.M."/>
            <person name="Kirkegaard R.H."/>
            <person name="Michaelsen T.Y."/>
            <person name="Andersen M.H."/>
            <person name="Kondrotaite Z."/>
            <person name="Karst S.M."/>
            <person name="Dueholm M.S."/>
            <person name="Nielsen P.H."/>
            <person name="Albertsen M."/>
        </authorList>
    </citation>
    <scope>NUCLEOTIDE SEQUENCE [LARGE SCALE GENOMIC DNA]</scope>
</reference>
<name>A0A9D7LPE7_9RHOO</name>
<comment type="caution">
    <text evidence="1">The sequence shown here is derived from an EMBL/GenBank/DDBJ whole genome shotgun (WGS) entry which is preliminary data.</text>
</comment>
<dbReference type="Proteomes" id="UP000808146">
    <property type="component" value="Unassembled WGS sequence"/>
</dbReference>
<dbReference type="InterPro" id="IPR023393">
    <property type="entry name" value="START-like_dom_sf"/>
</dbReference>
<dbReference type="CDD" id="cd07824">
    <property type="entry name" value="SRPBCC_6"/>
    <property type="match status" value="1"/>
</dbReference>
<protein>
    <submittedName>
        <fullName evidence="1">SRPBCC family protein</fullName>
    </submittedName>
</protein>
<dbReference type="SUPFAM" id="SSF55961">
    <property type="entry name" value="Bet v1-like"/>
    <property type="match status" value="1"/>
</dbReference>
<dbReference type="Gene3D" id="3.30.530.20">
    <property type="match status" value="1"/>
</dbReference>